<dbReference type="AlphaFoldDB" id="A0A392USL1"/>
<dbReference type="Proteomes" id="UP000265520">
    <property type="component" value="Unassembled WGS sequence"/>
</dbReference>
<feature type="non-terminal residue" evidence="1">
    <location>
        <position position="42"/>
    </location>
</feature>
<dbReference type="EMBL" id="LXQA010962826">
    <property type="protein sequence ID" value="MCI78956.1"/>
    <property type="molecule type" value="Genomic_DNA"/>
</dbReference>
<evidence type="ECO:0000313" key="2">
    <source>
        <dbReference type="Proteomes" id="UP000265520"/>
    </source>
</evidence>
<name>A0A392USL1_9FABA</name>
<keyword evidence="2" id="KW-1185">Reference proteome</keyword>
<reference evidence="1 2" key="1">
    <citation type="journal article" date="2018" name="Front. Plant Sci.">
        <title>Red Clover (Trifolium pratense) and Zigzag Clover (T. medium) - A Picture of Genomic Similarities and Differences.</title>
        <authorList>
            <person name="Dluhosova J."/>
            <person name="Istvanek J."/>
            <person name="Nedelnik J."/>
            <person name="Repkova J."/>
        </authorList>
    </citation>
    <scope>NUCLEOTIDE SEQUENCE [LARGE SCALE GENOMIC DNA]</scope>
    <source>
        <strain evidence="2">cv. 10/8</strain>
        <tissue evidence="1">Leaf</tissue>
    </source>
</reference>
<proteinExistence type="predicted"/>
<dbReference type="GO" id="GO:0003964">
    <property type="term" value="F:RNA-directed DNA polymerase activity"/>
    <property type="evidence" value="ECO:0007669"/>
    <property type="project" value="UniProtKB-KW"/>
</dbReference>
<evidence type="ECO:0000313" key="1">
    <source>
        <dbReference type="EMBL" id="MCI78956.1"/>
    </source>
</evidence>
<keyword evidence="1" id="KW-0695">RNA-directed DNA polymerase</keyword>
<keyword evidence="1" id="KW-0548">Nucleotidyltransferase</keyword>
<organism evidence="1 2">
    <name type="scientific">Trifolium medium</name>
    <dbReference type="NCBI Taxonomy" id="97028"/>
    <lineage>
        <taxon>Eukaryota</taxon>
        <taxon>Viridiplantae</taxon>
        <taxon>Streptophyta</taxon>
        <taxon>Embryophyta</taxon>
        <taxon>Tracheophyta</taxon>
        <taxon>Spermatophyta</taxon>
        <taxon>Magnoliopsida</taxon>
        <taxon>eudicotyledons</taxon>
        <taxon>Gunneridae</taxon>
        <taxon>Pentapetalae</taxon>
        <taxon>rosids</taxon>
        <taxon>fabids</taxon>
        <taxon>Fabales</taxon>
        <taxon>Fabaceae</taxon>
        <taxon>Papilionoideae</taxon>
        <taxon>50 kb inversion clade</taxon>
        <taxon>NPAAA clade</taxon>
        <taxon>Hologalegina</taxon>
        <taxon>IRL clade</taxon>
        <taxon>Trifolieae</taxon>
        <taxon>Trifolium</taxon>
    </lineage>
</organism>
<accession>A0A392USL1</accession>
<keyword evidence="1" id="KW-0808">Transferase</keyword>
<gene>
    <name evidence="1" type="ORF">A2U01_0100227</name>
</gene>
<comment type="caution">
    <text evidence="1">The sequence shown here is derived from an EMBL/GenBank/DDBJ whole genome shotgun (WGS) entry which is preliminary data.</text>
</comment>
<sequence>MLPTHQEVKAAVFALNRDSAPSPDGFGAFFFHHFWDIVSSDV</sequence>
<protein>
    <submittedName>
        <fullName evidence="1">RNA-directed DNA polymerase (Reverse transcriptase)</fullName>
    </submittedName>
</protein>